<dbReference type="EMBL" id="SEOQ01001149">
    <property type="protein sequence ID" value="TFY53456.1"/>
    <property type="molecule type" value="Genomic_DNA"/>
</dbReference>
<evidence type="ECO:0000313" key="1">
    <source>
        <dbReference type="EMBL" id="TFY53456.1"/>
    </source>
</evidence>
<comment type="caution">
    <text evidence="1">The sequence shown here is derived from an EMBL/GenBank/DDBJ whole genome shotgun (WGS) entry which is preliminary data.</text>
</comment>
<proteinExistence type="predicted"/>
<sequence>IEDHPLVSFLPLDLTNPDSIETVLSNIDFTMQYGEDEEPKEVRALLLLPPTTNHLYLPSHVRTPKQVAVVRGSQPTVPVLFASHPVLSSAENTNANLIQSLHVPSLPYPFRRNPVASCMYPASRACACHLGTLPPSRHLLPKYAYAVRCVPICAMALIASSNASDIDCDGIQQHAASPIPHNINIKPISIQPRDLDEGDFADLE</sequence>
<protein>
    <submittedName>
        <fullName evidence="1">Uncharacterized protein</fullName>
    </submittedName>
</protein>
<keyword evidence="2" id="KW-1185">Reference proteome</keyword>
<dbReference type="AlphaFoldDB" id="A0A4Y9XTK9"/>
<reference evidence="1 2" key="1">
    <citation type="submission" date="2019-02" db="EMBL/GenBank/DDBJ databases">
        <title>Genome sequencing of the rare red list fungi Dentipellis fragilis.</title>
        <authorList>
            <person name="Buettner E."/>
            <person name="Kellner H."/>
        </authorList>
    </citation>
    <scope>NUCLEOTIDE SEQUENCE [LARGE SCALE GENOMIC DNA]</scope>
    <source>
        <strain evidence="1 2">DSM 105465</strain>
    </source>
</reference>
<dbReference type="STRING" id="205917.A0A4Y9XTK9"/>
<gene>
    <name evidence="1" type="ORF">EVG20_g10105</name>
</gene>
<accession>A0A4Y9XTK9</accession>
<organism evidence="1 2">
    <name type="scientific">Dentipellis fragilis</name>
    <dbReference type="NCBI Taxonomy" id="205917"/>
    <lineage>
        <taxon>Eukaryota</taxon>
        <taxon>Fungi</taxon>
        <taxon>Dikarya</taxon>
        <taxon>Basidiomycota</taxon>
        <taxon>Agaricomycotina</taxon>
        <taxon>Agaricomycetes</taxon>
        <taxon>Russulales</taxon>
        <taxon>Hericiaceae</taxon>
        <taxon>Dentipellis</taxon>
    </lineage>
</organism>
<dbReference type="OrthoDB" id="5839at2759"/>
<dbReference type="Proteomes" id="UP000298327">
    <property type="component" value="Unassembled WGS sequence"/>
</dbReference>
<name>A0A4Y9XTK9_9AGAM</name>
<feature type="non-terminal residue" evidence="1">
    <location>
        <position position="1"/>
    </location>
</feature>
<evidence type="ECO:0000313" key="2">
    <source>
        <dbReference type="Proteomes" id="UP000298327"/>
    </source>
</evidence>